<dbReference type="AlphaFoldDB" id="A0AAW2ZQJ1"/>
<sequence length="423" mass="49654">MILTDAPAEIDKQYVKHLVSTKMEQDSLSPVVFVENKLGLAYWCLSQLYAHSLLKYNQIKSLVGTRDKSVIEEIKRITRIMLLVNSDNYTIWGVRKKCIETLLELGENSLNILQEEIRLLNLINSKHPKSGESWEHRGWLLGKLFPTISEPDYIIDFCVEETRITERTCVLYSRCYYAWKHCIVLMQHVKSVNNKQLTRSWIQKELLRLEKWTRKNVSDHSSFHYLRYILEADLKDICDAEEAGHKLIRLTRQFHYCQFLILFFPGHESLWLYRRMLWGLLMDLSENVMLNGSSLSGVEEQVERSQQEFKLYEEEYQYKIPTLKNELVYAEQCANDSHMADFHKQRSYALAYQLYILESASKNMSLQSETNSLQQVLLTRDLTSGQSNVDLIQHKATHVLHLLKGNEQSAQVALWNQKIQLKI</sequence>
<keyword evidence="6" id="KW-1185">Reference proteome</keyword>
<dbReference type="GO" id="GO:0005737">
    <property type="term" value="C:cytoplasm"/>
    <property type="evidence" value="ECO:0007669"/>
    <property type="project" value="TreeGrafter"/>
</dbReference>
<dbReference type="PANTHER" id="PTHR11129">
    <property type="entry name" value="PROTEIN FARNESYLTRANSFERASE ALPHA SUBUNIT/RAB GERANYLGERANYL TRANSFERASE ALPHA SUBUNIT"/>
    <property type="match status" value="1"/>
</dbReference>
<dbReference type="InterPro" id="IPR002088">
    <property type="entry name" value="Prenyl_trans_a"/>
</dbReference>
<evidence type="ECO:0000313" key="5">
    <source>
        <dbReference type="EMBL" id="KAL0491725.1"/>
    </source>
</evidence>
<keyword evidence="4" id="KW-0677">Repeat</keyword>
<dbReference type="GO" id="GO:0008318">
    <property type="term" value="F:protein prenyltransferase activity"/>
    <property type="evidence" value="ECO:0007669"/>
    <property type="project" value="InterPro"/>
</dbReference>
<keyword evidence="2" id="KW-0637">Prenyltransferase</keyword>
<organism evidence="5 6">
    <name type="scientific">Acrasis kona</name>
    <dbReference type="NCBI Taxonomy" id="1008807"/>
    <lineage>
        <taxon>Eukaryota</taxon>
        <taxon>Discoba</taxon>
        <taxon>Heterolobosea</taxon>
        <taxon>Tetramitia</taxon>
        <taxon>Eutetramitia</taxon>
        <taxon>Acrasidae</taxon>
        <taxon>Acrasis</taxon>
    </lineage>
</organism>
<dbReference type="Gene3D" id="1.25.40.120">
    <property type="entry name" value="Protein prenylyltransferase"/>
    <property type="match status" value="1"/>
</dbReference>
<evidence type="ECO:0000256" key="4">
    <source>
        <dbReference type="ARBA" id="ARBA00022737"/>
    </source>
</evidence>
<proteinExistence type="inferred from homology"/>
<reference evidence="5 6" key="1">
    <citation type="submission" date="2024-03" db="EMBL/GenBank/DDBJ databases">
        <title>The Acrasis kona genome and developmental transcriptomes reveal deep origins of eukaryotic multicellular pathways.</title>
        <authorList>
            <person name="Sheikh S."/>
            <person name="Fu C.-J."/>
            <person name="Brown M.W."/>
            <person name="Baldauf S.L."/>
        </authorList>
    </citation>
    <scope>NUCLEOTIDE SEQUENCE [LARGE SCALE GENOMIC DNA]</scope>
    <source>
        <strain evidence="5 6">ATCC MYA-3509</strain>
    </source>
</reference>
<dbReference type="Proteomes" id="UP001431209">
    <property type="component" value="Unassembled WGS sequence"/>
</dbReference>
<evidence type="ECO:0000313" key="6">
    <source>
        <dbReference type="Proteomes" id="UP001431209"/>
    </source>
</evidence>
<dbReference type="PANTHER" id="PTHR11129:SF3">
    <property type="entry name" value="PROTEIN PRENYLTRANSFERASE ALPHA SUBUNIT REPEAT-CONTAINING PROTEIN 1"/>
    <property type="match status" value="1"/>
</dbReference>
<evidence type="ECO:0000256" key="1">
    <source>
        <dbReference type="ARBA" id="ARBA00006734"/>
    </source>
</evidence>
<comment type="similarity">
    <text evidence="1">Belongs to the protein prenyltransferase subunit alpha family.</text>
</comment>
<accession>A0AAW2ZQJ1</accession>
<dbReference type="SUPFAM" id="SSF48439">
    <property type="entry name" value="Protein prenylyltransferase"/>
    <property type="match status" value="1"/>
</dbReference>
<comment type="caution">
    <text evidence="5">The sequence shown here is derived from an EMBL/GenBank/DDBJ whole genome shotgun (WGS) entry which is preliminary data.</text>
</comment>
<dbReference type="EMBL" id="JAOPGA020001853">
    <property type="protein sequence ID" value="KAL0491725.1"/>
    <property type="molecule type" value="Genomic_DNA"/>
</dbReference>
<dbReference type="Pfam" id="PF01239">
    <property type="entry name" value="PPTA"/>
    <property type="match status" value="2"/>
</dbReference>
<evidence type="ECO:0000256" key="2">
    <source>
        <dbReference type="ARBA" id="ARBA00022602"/>
    </source>
</evidence>
<gene>
    <name evidence="5" type="ORF">AKO1_000615</name>
</gene>
<keyword evidence="3" id="KW-0808">Transferase</keyword>
<name>A0AAW2ZQJ1_9EUKA</name>
<evidence type="ECO:0000256" key="3">
    <source>
        <dbReference type="ARBA" id="ARBA00022679"/>
    </source>
</evidence>
<protein>
    <submittedName>
        <fullName evidence="5">Prenyltransferase alpha subunit repeat-containing protein</fullName>
    </submittedName>
</protein>